<dbReference type="EMBL" id="CAKOGP040002347">
    <property type="protein sequence ID" value="CAJ1967755.1"/>
    <property type="molecule type" value="Genomic_DNA"/>
</dbReference>
<dbReference type="AlphaFoldDB" id="A0AAD2GAE2"/>
<gene>
    <name evidence="2" type="ORF">CYCCA115_LOCUS22919</name>
</gene>
<evidence type="ECO:0000313" key="2">
    <source>
        <dbReference type="EMBL" id="CAJ1967755.1"/>
    </source>
</evidence>
<sequence>MQATNKKKRLSVSFSDVIRYSDNSIGYIEFEDDDIVSTCSDDESKEEKQEYWNPKPHPPPSLPSYRHSLLNSEPISIANKLAPILPQRRMVLELNLDQMLGADDDSIFNSPHRHPVDFPGRSLDSMMSRAVMLGRNTHWLQLLSDGDDASPPVMPKRQLSGDSVEMLSTPPTSRGSVNFTECNLSPCGRNASRWQCNVPPPPLFE</sequence>
<feature type="region of interest" description="Disordered" evidence="1">
    <location>
        <begin position="147"/>
        <end position="174"/>
    </location>
</feature>
<organism evidence="2 3">
    <name type="scientific">Cylindrotheca closterium</name>
    <dbReference type="NCBI Taxonomy" id="2856"/>
    <lineage>
        <taxon>Eukaryota</taxon>
        <taxon>Sar</taxon>
        <taxon>Stramenopiles</taxon>
        <taxon>Ochrophyta</taxon>
        <taxon>Bacillariophyta</taxon>
        <taxon>Bacillariophyceae</taxon>
        <taxon>Bacillariophycidae</taxon>
        <taxon>Bacillariales</taxon>
        <taxon>Bacillariaceae</taxon>
        <taxon>Cylindrotheca</taxon>
    </lineage>
</organism>
<evidence type="ECO:0000256" key="1">
    <source>
        <dbReference type="SAM" id="MobiDB-lite"/>
    </source>
</evidence>
<protein>
    <submittedName>
        <fullName evidence="2">Uncharacterized protein</fullName>
    </submittedName>
</protein>
<keyword evidence="3" id="KW-1185">Reference proteome</keyword>
<proteinExistence type="predicted"/>
<accession>A0AAD2GAE2</accession>
<name>A0AAD2GAE2_9STRA</name>
<evidence type="ECO:0000313" key="3">
    <source>
        <dbReference type="Proteomes" id="UP001295423"/>
    </source>
</evidence>
<feature type="region of interest" description="Disordered" evidence="1">
    <location>
        <begin position="38"/>
        <end position="60"/>
    </location>
</feature>
<dbReference type="Proteomes" id="UP001295423">
    <property type="component" value="Unassembled WGS sequence"/>
</dbReference>
<comment type="caution">
    <text evidence="2">The sequence shown here is derived from an EMBL/GenBank/DDBJ whole genome shotgun (WGS) entry which is preliminary data.</text>
</comment>
<reference evidence="2" key="1">
    <citation type="submission" date="2023-08" db="EMBL/GenBank/DDBJ databases">
        <authorList>
            <person name="Audoor S."/>
            <person name="Bilcke G."/>
        </authorList>
    </citation>
    <scope>NUCLEOTIDE SEQUENCE</scope>
</reference>